<dbReference type="Gene3D" id="3.10.180.10">
    <property type="entry name" value="2,3-Dihydroxybiphenyl 1,2-Dioxygenase, domain 1"/>
    <property type="match status" value="1"/>
</dbReference>
<reference evidence="2" key="1">
    <citation type="journal article" date="2014" name="Front. Microbiol.">
        <title>High frequency of phylogenetically diverse reductive dehalogenase-homologous genes in deep subseafloor sedimentary metagenomes.</title>
        <authorList>
            <person name="Kawai M."/>
            <person name="Futagami T."/>
            <person name="Toyoda A."/>
            <person name="Takaki Y."/>
            <person name="Nishi S."/>
            <person name="Hori S."/>
            <person name="Arai W."/>
            <person name="Tsubouchi T."/>
            <person name="Morono Y."/>
            <person name="Uchiyama I."/>
            <person name="Ito T."/>
            <person name="Fujiyama A."/>
            <person name="Inagaki F."/>
            <person name="Takami H."/>
        </authorList>
    </citation>
    <scope>NUCLEOTIDE SEQUENCE</scope>
    <source>
        <strain evidence="2">Expedition CK06-06</strain>
    </source>
</reference>
<sequence>MKIEHLAVSSNSEEDSDNFFIKLLGLKKLRSFVVSSDLMEQFFKVEKEHKVIRYGNEEVSVEVFITDDKSKVLDKFTHMCLVIEDRAKLIDVARQMNYEVIKVPRKDSDVFYLFLKDKFGNLYEIK</sequence>
<dbReference type="PROSITE" id="PS51819">
    <property type="entry name" value="VOC"/>
    <property type="match status" value="1"/>
</dbReference>
<protein>
    <recommendedName>
        <fullName evidence="1">VOC domain-containing protein</fullName>
    </recommendedName>
</protein>
<gene>
    <name evidence="2" type="ORF">S01H4_14113</name>
</gene>
<organism evidence="2">
    <name type="scientific">marine sediment metagenome</name>
    <dbReference type="NCBI Taxonomy" id="412755"/>
    <lineage>
        <taxon>unclassified sequences</taxon>
        <taxon>metagenomes</taxon>
        <taxon>ecological metagenomes</taxon>
    </lineage>
</organism>
<proteinExistence type="predicted"/>
<dbReference type="Pfam" id="PF00903">
    <property type="entry name" value="Glyoxalase"/>
    <property type="match status" value="1"/>
</dbReference>
<dbReference type="InterPro" id="IPR004360">
    <property type="entry name" value="Glyas_Fos-R_dOase_dom"/>
</dbReference>
<dbReference type="EMBL" id="BART01006197">
    <property type="protein sequence ID" value="GAG59308.1"/>
    <property type="molecule type" value="Genomic_DNA"/>
</dbReference>
<accession>X0ZG48</accession>
<comment type="caution">
    <text evidence="2">The sequence shown here is derived from an EMBL/GenBank/DDBJ whole genome shotgun (WGS) entry which is preliminary data.</text>
</comment>
<dbReference type="InterPro" id="IPR029068">
    <property type="entry name" value="Glyas_Bleomycin-R_OHBP_Dase"/>
</dbReference>
<dbReference type="AlphaFoldDB" id="X0ZG48"/>
<evidence type="ECO:0000313" key="2">
    <source>
        <dbReference type="EMBL" id="GAG59308.1"/>
    </source>
</evidence>
<dbReference type="SUPFAM" id="SSF54593">
    <property type="entry name" value="Glyoxalase/Bleomycin resistance protein/Dihydroxybiphenyl dioxygenase"/>
    <property type="match status" value="1"/>
</dbReference>
<feature type="domain" description="VOC" evidence="1">
    <location>
        <begin position="2"/>
        <end position="126"/>
    </location>
</feature>
<dbReference type="InterPro" id="IPR037523">
    <property type="entry name" value="VOC_core"/>
</dbReference>
<name>X0ZG48_9ZZZZ</name>
<evidence type="ECO:0000259" key="1">
    <source>
        <dbReference type="PROSITE" id="PS51819"/>
    </source>
</evidence>